<organism evidence="1 2">
    <name type="scientific">Aspergillus ruber (strain CBS 135680)</name>
    <dbReference type="NCBI Taxonomy" id="1388766"/>
    <lineage>
        <taxon>Eukaryota</taxon>
        <taxon>Fungi</taxon>
        <taxon>Dikarya</taxon>
        <taxon>Ascomycota</taxon>
        <taxon>Pezizomycotina</taxon>
        <taxon>Eurotiomycetes</taxon>
        <taxon>Eurotiomycetidae</taxon>
        <taxon>Eurotiales</taxon>
        <taxon>Aspergillaceae</taxon>
        <taxon>Aspergillus</taxon>
        <taxon>Aspergillus subgen. Aspergillus</taxon>
    </lineage>
</organism>
<dbReference type="HOGENOM" id="CLU_3105954_0_0_1"/>
<feature type="non-terminal residue" evidence="1">
    <location>
        <position position="1"/>
    </location>
</feature>
<dbReference type="OrthoDB" id="16820at2759"/>
<gene>
    <name evidence="1" type="ORF">EURHEDRAFT_415206</name>
</gene>
<dbReference type="EMBL" id="KK088435">
    <property type="protein sequence ID" value="EYE92820.1"/>
    <property type="molecule type" value="Genomic_DNA"/>
</dbReference>
<keyword evidence="2" id="KW-1185">Reference proteome</keyword>
<evidence type="ECO:0000313" key="1">
    <source>
        <dbReference type="EMBL" id="EYE92820.1"/>
    </source>
</evidence>
<name>A0A017S9E8_ASPRC</name>
<dbReference type="AlphaFoldDB" id="A0A017S9E8"/>
<sequence>MCYILTHRDDHNAEENWDKTVSTNKALQYTKGWDAFLVELVKVTPNNRCTD</sequence>
<protein>
    <submittedName>
        <fullName evidence="1">Uncharacterized protein</fullName>
    </submittedName>
</protein>
<dbReference type="Proteomes" id="UP000019804">
    <property type="component" value="Unassembled WGS sequence"/>
</dbReference>
<dbReference type="RefSeq" id="XP_040636508.1">
    <property type="nucleotide sequence ID" value="XM_040782623.1"/>
</dbReference>
<reference evidence="2" key="1">
    <citation type="journal article" date="2014" name="Nat. Commun.">
        <title>Genomic adaptations of the halophilic Dead Sea filamentous fungus Eurotium rubrum.</title>
        <authorList>
            <person name="Kis-Papo T."/>
            <person name="Weig A.R."/>
            <person name="Riley R."/>
            <person name="Persoh D."/>
            <person name="Salamov A."/>
            <person name="Sun H."/>
            <person name="Lipzen A."/>
            <person name="Wasser S.P."/>
            <person name="Rambold G."/>
            <person name="Grigoriev I.V."/>
            <person name="Nevo E."/>
        </authorList>
    </citation>
    <scope>NUCLEOTIDE SEQUENCE [LARGE SCALE GENOMIC DNA]</scope>
    <source>
        <strain evidence="2">CBS 135680</strain>
    </source>
</reference>
<evidence type="ECO:0000313" key="2">
    <source>
        <dbReference type="Proteomes" id="UP000019804"/>
    </source>
</evidence>
<accession>A0A017S9E8</accession>
<dbReference type="STRING" id="1388766.A0A017S9E8"/>
<dbReference type="GeneID" id="63697747"/>
<proteinExistence type="predicted"/>